<protein>
    <submittedName>
        <fullName evidence="4">Monosaccharide ABC transporter substrate-binding protein (CUT2 family)</fullName>
    </submittedName>
</protein>
<dbReference type="OrthoDB" id="257716at2"/>
<evidence type="ECO:0000259" key="3">
    <source>
        <dbReference type="Pfam" id="PF13407"/>
    </source>
</evidence>
<dbReference type="InterPro" id="IPR028082">
    <property type="entry name" value="Peripla_BP_I"/>
</dbReference>
<dbReference type="CDD" id="cd19965">
    <property type="entry name" value="PBP1_ABC_sugar_binding-like"/>
    <property type="match status" value="1"/>
</dbReference>
<dbReference type="EMBL" id="VFOZ01000003">
    <property type="protein sequence ID" value="TQL88152.1"/>
    <property type="molecule type" value="Genomic_DNA"/>
</dbReference>
<evidence type="ECO:0000256" key="2">
    <source>
        <dbReference type="ARBA" id="ARBA00007639"/>
    </source>
</evidence>
<name>A0A543BTJ9_9ACTN</name>
<dbReference type="Gene3D" id="3.40.50.2300">
    <property type="match status" value="2"/>
</dbReference>
<evidence type="ECO:0000256" key="1">
    <source>
        <dbReference type="ARBA" id="ARBA00004196"/>
    </source>
</evidence>
<organism evidence="4 5">
    <name type="scientific">Actinoallomurus bryophytorum</name>
    <dbReference type="NCBI Taxonomy" id="1490222"/>
    <lineage>
        <taxon>Bacteria</taxon>
        <taxon>Bacillati</taxon>
        <taxon>Actinomycetota</taxon>
        <taxon>Actinomycetes</taxon>
        <taxon>Streptosporangiales</taxon>
        <taxon>Thermomonosporaceae</taxon>
        <taxon>Actinoallomurus</taxon>
    </lineage>
</organism>
<reference evidence="4 5" key="1">
    <citation type="submission" date="2019-06" db="EMBL/GenBank/DDBJ databases">
        <title>Sequencing the genomes of 1000 actinobacteria strains.</title>
        <authorList>
            <person name="Klenk H.-P."/>
        </authorList>
    </citation>
    <scope>NUCLEOTIDE SEQUENCE [LARGE SCALE GENOMIC DNA]</scope>
    <source>
        <strain evidence="4 5">DSM 102200</strain>
    </source>
</reference>
<dbReference type="RefSeq" id="WP_141963969.1">
    <property type="nucleotide sequence ID" value="NZ_VFOZ01000003.1"/>
</dbReference>
<evidence type="ECO:0000313" key="4">
    <source>
        <dbReference type="EMBL" id="TQL88152.1"/>
    </source>
</evidence>
<comment type="caution">
    <text evidence="4">The sequence shown here is derived from an EMBL/GenBank/DDBJ whole genome shotgun (WGS) entry which is preliminary data.</text>
</comment>
<keyword evidence="5" id="KW-1185">Reference proteome</keyword>
<gene>
    <name evidence="4" type="ORF">FB559_8771</name>
</gene>
<dbReference type="InterPro" id="IPR006311">
    <property type="entry name" value="TAT_signal"/>
</dbReference>
<comment type="subcellular location">
    <subcellularLocation>
        <location evidence="1">Cell envelope</location>
    </subcellularLocation>
</comment>
<sequence length="379" mass="39447">MKKVHPKVEEAVDTLNIEGVARRRLLSGTGMVSAAAAASALLAACSSDNKKDAGTAAKGGVGAFPATPKWKFVFVNHVTTNPFFTPTQYGARDACALLGCDFQWTGSQDSVVPQMINAFNSAISAKADGIAVAVVDKTAFGAPVDKALDAGIPVVSYNADGAKGDPGTNRLAYIGQDLYTSGYQLGQRIASLMQGGDAVGFIATPGSLNIQPRIDGAKDAIKASGKPINFTSVASGAELPKELSTIDAYAQGHKNVKGMFAVDAGSTENVGKVVAKYGLKSKGVAAGGFDLNPATLTGIKAGNLDFTIDQQPYLQGFLPVLYLYLYKLSGGLTAPSETNTGLLFVTKDNVDPYLATKTRFEGSSTQQQLLNRTGPIAHK</sequence>
<dbReference type="PROSITE" id="PS51318">
    <property type="entry name" value="TAT"/>
    <property type="match status" value="1"/>
</dbReference>
<dbReference type="PANTHER" id="PTHR30036">
    <property type="entry name" value="D-XYLOSE-BINDING PERIPLASMIC PROTEIN"/>
    <property type="match status" value="1"/>
</dbReference>
<dbReference type="InterPro" id="IPR025997">
    <property type="entry name" value="SBP_2_dom"/>
</dbReference>
<comment type="similarity">
    <text evidence="2">Belongs to the bacterial solute-binding protein 2 family.</text>
</comment>
<dbReference type="InterPro" id="IPR050555">
    <property type="entry name" value="Bact_Solute-Bind_Prot2"/>
</dbReference>
<dbReference type="GO" id="GO:0030288">
    <property type="term" value="C:outer membrane-bounded periplasmic space"/>
    <property type="evidence" value="ECO:0007669"/>
    <property type="project" value="TreeGrafter"/>
</dbReference>
<dbReference type="Pfam" id="PF13407">
    <property type="entry name" value="Peripla_BP_4"/>
    <property type="match status" value="1"/>
</dbReference>
<dbReference type="PANTHER" id="PTHR30036:SF7">
    <property type="entry name" value="ABC TRANSPORTER PERIPLASMIC-BINDING PROTEIN YPHF"/>
    <property type="match status" value="1"/>
</dbReference>
<evidence type="ECO:0000313" key="5">
    <source>
        <dbReference type="Proteomes" id="UP000316096"/>
    </source>
</evidence>
<dbReference type="GO" id="GO:0030246">
    <property type="term" value="F:carbohydrate binding"/>
    <property type="evidence" value="ECO:0007669"/>
    <property type="project" value="TreeGrafter"/>
</dbReference>
<feature type="domain" description="Periplasmic binding protein" evidence="3">
    <location>
        <begin position="72"/>
        <end position="324"/>
    </location>
</feature>
<accession>A0A543BTJ9</accession>
<dbReference type="AlphaFoldDB" id="A0A543BTJ9"/>
<dbReference type="SUPFAM" id="SSF53822">
    <property type="entry name" value="Periplasmic binding protein-like I"/>
    <property type="match status" value="1"/>
</dbReference>
<proteinExistence type="inferred from homology"/>
<dbReference type="Proteomes" id="UP000316096">
    <property type="component" value="Unassembled WGS sequence"/>
</dbReference>